<gene>
    <name evidence="1" type="ORF">Vretifemale_8809</name>
    <name evidence="2" type="ORF">Vretimale_18365</name>
</gene>
<comment type="caution">
    <text evidence="1">The sequence shown here is derived from an EMBL/GenBank/DDBJ whole genome shotgun (WGS) entry which is preliminary data.</text>
</comment>
<reference evidence="1" key="1">
    <citation type="journal article" date="2021" name="Proc. Natl. Acad. Sci. U.S.A.">
        <title>Three genomes in the algal genus Volvox reveal the fate of a haploid sex-determining region after a transition to homothallism.</title>
        <authorList>
            <person name="Yamamoto K."/>
            <person name="Hamaji T."/>
            <person name="Kawai-Toyooka H."/>
            <person name="Matsuzaki R."/>
            <person name="Takahashi F."/>
            <person name="Nishimura Y."/>
            <person name="Kawachi M."/>
            <person name="Noguchi H."/>
            <person name="Minakuchi Y."/>
            <person name="Umen J.G."/>
            <person name="Toyoda A."/>
            <person name="Nozaki H."/>
        </authorList>
    </citation>
    <scope>NUCLEOTIDE SEQUENCE</scope>
    <source>
        <strain evidence="2">NIES-3785</strain>
        <strain evidence="1">NIES-3786</strain>
    </source>
</reference>
<evidence type="ECO:0000313" key="2">
    <source>
        <dbReference type="EMBL" id="GIM15599.1"/>
    </source>
</evidence>
<dbReference type="Proteomes" id="UP000722791">
    <property type="component" value="Unassembled WGS sequence"/>
</dbReference>
<name>A0A8J4CIW7_9CHLO</name>
<dbReference type="AlphaFoldDB" id="A0A8J4CIW7"/>
<dbReference type="EMBL" id="BNCP01000016">
    <property type="protein sequence ID" value="GIL79481.1"/>
    <property type="molecule type" value="Genomic_DNA"/>
</dbReference>
<accession>A0A8J4CIW7</accession>
<keyword evidence="3" id="KW-1185">Reference proteome</keyword>
<dbReference type="EMBL" id="BNCQ01000066">
    <property type="protein sequence ID" value="GIM15599.1"/>
    <property type="molecule type" value="Genomic_DNA"/>
</dbReference>
<dbReference type="Proteomes" id="UP000747110">
    <property type="component" value="Unassembled WGS sequence"/>
</dbReference>
<evidence type="ECO:0000313" key="3">
    <source>
        <dbReference type="Proteomes" id="UP000747110"/>
    </source>
</evidence>
<proteinExistence type="predicted"/>
<sequence length="197" mass="21770">MLRQALRSACRAATPGFASLWNLSDSLQFLGLQKDGADAEVCAIDPRLVLRPSDLGDAPLDKVATLIRVPRAIVHKLSKGVPELADMDEPGNAWYFGERAEIFDYKLVGEFPTQSGFAALIYREVLENIRKGETKKLPSWEDFLQLTSDQVTWPHRKTPFLFAGRMVEASMAALYTLEKEGRVLGVLISSESSGGVE</sequence>
<protein>
    <submittedName>
        <fullName evidence="1">Uncharacterized protein</fullName>
    </submittedName>
</protein>
<evidence type="ECO:0000313" key="1">
    <source>
        <dbReference type="EMBL" id="GIL79481.1"/>
    </source>
</evidence>
<organism evidence="1 3">
    <name type="scientific">Volvox reticuliferus</name>
    <dbReference type="NCBI Taxonomy" id="1737510"/>
    <lineage>
        <taxon>Eukaryota</taxon>
        <taxon>Viridiplantae</taxon>
        <taxon>Chlorophyta</taxon>
        <taxon>core chlorophytes</taxon>
        <taxon>Chlorophyceae</taxon>
        <taxon>CS clade</taxon>
        <taxon>Chlamydomonadales</taxon>
        <taxon>Volvocaceae</taxon>
        <taxon>Volvox</taxon>
    </lineage>
</organism>
<dbReference type="OrthoDB" id="509153at2759"/>